<accession>A0A4Q1BVS7</accession>
<dbReference type="GO" id="GO:0005737">
    <property type="term" value="C:cytoplasm"/>
    <property type="evidence" value="ECO:0007669"/>
    <property type="project" value="TreeGrafter"/>
</dbReference>
<dbReference type="Gene3D" id="3.40.640.10">
    <property type="entry name" value="Type I PLP-dependent aspartate aminotransferase-like (Major domain)"/>
    <property type="match status" value="1"/>
</dbReference>
<dbReference type="InterPro" id="IPR015424">
    <property type="entry name" value="PyrdxlP-dep_Trfase"/>
</dbReference>
<proteinExistence type="inferred from homology"/>
<dbReference type="GO" id="GO:0030170">
    <property type="term" value="F:pyridoxal phosphate binding"/>
    <property type="evidence" value="ECO:0007669"/>
    <property type="project" value="InterPro"/>
</dbReference>
<comment type="caution">
    <text evidence="7">The sequence shown here is derived from an EMBL/GenBank/DDBJ whole genome shotgun (WGS) entry which is preliminary data.</text>
</comment>
<comment type="similarity">
    <text evidence="2 6">Belongs to the group II decarboxylase family.</text>
</comment>
<keyword evidence="8" id="KW-1185">Reference proteome</keyword>
<name>A0A4Q1BVS7_TREME</name>
<evidence type="ECO:0000256" key="4">
    <source>
        <dbReference type="ARBA" id="ARBA00023239"/>
    </source>
</evidence>
<evidence type="ECO:0000313" key="7">
    <source>
        <dbReference type="EMBL" id="RXK42241.1"/>
    </source>
</evidence>
<dbReference type="VEuPathDB" id="FungiDB:TREMEDRAFT_74152"/>
<dbReference type="GO" id="GO:0016831">
    <property type="term" value="F:carboxy-lyase activity"/>
    <property type="evidence" value="ECO:0007669"/>
    <property type="project" value="TreeGrafter"/>
</dbReference>
<keyword evidence="4 6" id="KW-0456">Lyase</keyword>
<gene>
    <name evidence="7" type="ORF">M231_00600</name>
</gene>
<keyword evidence="3 5" id="KW-0663">Pyridoxal phosphate</keyword>
<evidence type="ECO:0000256" key="2">
    <source>
        <dbReference type="ARBA" id="ARBA00009533"/>
    </source>
</evidence>
<protein>
    <recommendedName>
        <fullName evidence="9">PLP-dependent transferase</fullName>
    </recommendedName>
</protein>
<evidence type="ECO:0000256" key="1">
    <source>
        <dbReference type="ARBA" id="ARBA00001933"/>
    </source>
</evidence>
<feature type="modified residue" description="N6-(pyridoxal phosphate)lysine" evidence="5">
    <location>
        <position position="318"/>
    </location>
</feature>
<dbReference type="STRING" id="5217.A0A4Q1BVS7"/>
<dbReference type="InterPro" id="IPR002129">
    <property type="entry name" value="PyrdxlP-dep_de-COase"/>
</dbReference>
<sequence>MSSQDQHEFEVAFSTVVSHILHRNTTLSHTSILPSRDAISTTLSSLPETLPEEGRGTDSTMQHLFSSVLPGILQAQNGPRYFGFVVGGVTPAAQLTDMLLSSYDENVQVYMPNTTASVAIEARTLELALDLLHISRDAYQGRTITTGATASNVLGLACARDHLYANYKYLPPGYSLAQRGPPSVPNLTGPPIIILGLHPHFSILKAAALVGIGAGPEVVQQLSSRQDDELAIDLEVLEKRLKEEREVGRGVIVTYGLGEVNTGGFGQGLPEVARICKRYDAWLHVDGAFGGFAGVVPELRHLVEGIDQADSLTLDGHKWLNVPYDTGLFYTRTPSLLTNVLAPPTGQGPAYLSTGDLDIPSPLYMGIENSRRFRALPLLASLLSLGREGYVDIIRRNVSFAQNVARFLLQSDSYELLNPIISQGSHGDQFENQDESTGVGKDDQIKDRIVSLNIVLFRGSSNSIYPPSDLTSARRLTEKINSTGKMYVSSTVWRGLGAVRIAVSNWRTGDEDLIIVKDVLDGVMNEKI</sequence>
<dbReference type="PANTHER" id="PTHR11999:SF165">
    <property type="entry name" value="DECARBOXYLASE, PUTATIVE (AFU_ORTHOLOGUE AFUA_2G04980)-RELATED"/>
    <property type="match status" value="1"/>
</dbReference>
<reference evidence="7 8" key="1">
    <citation type="submission" date="2016-06" db="EMBL/GenBank/DDBJ databases">
        <title>Evolution of pathogenesis and genome organization in the Tremellales.</title>
        <authorList>
            <person name="Cuomo C."/>
            <person name="Litvintseva A."/>
            <person name="Heitman J."/>
            <person name="Chen Y."/>
            <person name="Sun S."/>
            <person name="Springer D."/>
            <person name="Dromer F."/>
            <person name="Young S."/>
            <person name="Zeng Q."/>
            <person name="Chapman S."/>
            <person name="Gujja S."/>
            <person name="Saif S."/>
            <person name="Birren B."/>
        </authorList>
    </citation>
    <scope>NUCLEOTIDE SEQUENCE [LARGE SCALE GENOMIC DNA]</scope>
    <source>
        <strain evidence="7 8">ATCC 28783</strain>
    </source>
</reference>
<dbReference type="Pfam" id="PF00282">
    <property type="entry name" value="Pyridoxal_deC"/>
    <property type="match status" value="1"/>
</dbReference>
<dbReference type="SUPFAM" id="SSF53383">
    <property type="entry name" value="PLP-dependent transferases"/>
    <property type="match status" value="1"/>
</dbReference>
<dbReference type="InterPro" id="IPR010977">
    <property type="entry name" value="Aromatic_deC"/>
</dbReference>
<dbReference type="Proteomes" id="UP000289152">
    <property type="component" value="Unassembled WGS sequence"/>
</dbReference>
<comment type="cofactor">
    <cofactor evidence="1 5 6">
        <name>pyridoxal 5'-phosphate</name>
        <dbReference type="ChEBI" id="CHEBI:597326"/>
    </cofactor>
</comment>
<dbReference type="AlphaFoldDB" id="A0A4Q1BVS7"/>
<dbReference type="OrthoDB" id="2161780at2759"/>
<evidence type="ECO:0008006" key="9">
    <source>
        <dbReference type="Google" id="ProtNLM"/>
    </source>
</evidence>
<dbReference type="Gene3D" id="3.90.1150.10">
    <property type="entry name" value="Aspartate Aminotransferase, domain 1"/>
    <property type="match status" value="1"/>
</dbReference>
<evidence type="ECO:0000313" key="8">
    <source>
        <dbReference type="Proteomes" id="UP000289152"/>
    </source>
</evidence>
<evidence type="ECO:0000256" key="6">
    <source>
        <dbReference type="RuleBase" id="RU000382"/>
    </source>
</evidence>
<dbReference type="EMBL" id="SDIL01000003">
    <property type="protein sequence ID" value="RXK42241.1"/>
    <property type="molecule type" value="Genomic_DNA"/>
</dbReference>
<dbReference type="InterPro" id="IPR015422">
    <property type="entry name" value="PyrdxlP-dep_Trfase_small"/>
</dbReference>
<evidence type="ECO:0000256" key="5">
    <source>
        <dbReference type="PIRSR" id="PIRSR602129-50"/>
    </source>
</evidence>
<organism evidence="7 8">
    <name type="scientific">Tremella mesenterica</name>
    <name type="common">Jelly fungus</name>
    <dbReference type="NCBI Taxonomy" id="5217"/>
    <lineage>
        <taxon>Eukaryota</taxon>
        <taxon>Fungi</taxon>
        <taxon>Dikarya</taxon>
        <taxon>Basidiomycota</taxon>
        <taxon>Agaricomycotina</taxon>
        <taxon>Tremellomycetes</taxon>
        <taxon>Tremellales</taxon>
        <taxon>Tremellaceae</taxon>
        <taxon>Tremella</taxon>
    </lineage>
</organism>
<dbReference type="InterPro" id="IPR015421">
    <property type="entry name" value="PyrdxlP-dep_Trfase_major"/>
</dbReference>
<dbReference type="PANTHER" id="PTHR11999">
    <property type="entry name" value="GROUP II PYRIDOXAL-5-PHOSPHATE DECARBOXYLASE"/>
    <property type="match status" value="1"/>
</dbReference>
<dbReference type="GO" id="GO:0019752">
    <property type="term" value="P:carboxylic acid metabolic process"/>
    <property type="evidence" value="ECO:0007669"/>
    <property type="project" value="InterPro"/>
</dbReference>
<evidence type="ECO:0000256" key="3">
    <source>
        <dbReference type="ARBA" id="ARBA00022898"/>
    </source>
</evidence>
<dbReference type="InParanoid" id="A0A4Q1BVS7"/>